<gene>
    <name evidence="3" type="ORF">B0I18_107274</name>
</gene>
<feature type="signal peptide" evidence="1">
    <location>
        <begin position="1"/>
        <end position="21"/>
    </location>
</feature>
<dbReference type="InterPro" id="IPR005151">
    <property type="entry name" value="Tail-specific_protease"/>
</dbReference>
<accession>A0A2P8D0W4</accession>
<keyword evidence="4" id="KW-1185">Reference proteome</keyword>
<evidence type="ECO:0000313" key="4">
    <source>
        <dbReference type="Proteomes" id="UP000240572"/>
    </source>
</evidence>
<reference evidence="3 4" key="1">
    <citation type="submission" date="2018-03" db="EMBL/GenBank/DDBJ databases">
        <title>Genomic Encyclopedia of Type Strains, Phase III (KMG-III): the genomes of soil and plant-associated and newly described type strains.</title>
        <authorList>
            <person name="Whitman W."/>
        </authorList>
    </citation>
    <scope>NUCLEOTIDE SEQUENCE [LARGE SCALE GENOMIC DNA]</scope>
    <source>
        <strain evidence="3 4">CGMCC 1.12700</strain>
    </source>
</reference>
<feature type="domain" description="Tail specific protease" evidence="2">
    <location>
        <begin position="241"/>
        <end position="449"/>
    </location>
</feature>
<dbReference type="AlphaFoldDB" id="A0A2P8D0W4"/>
<dbReference type="GO" id="GO:0008236">
    <property type="term" value="F:serine-type peptidase activity"/>
    <property type="evidence" value="ECO:0007669"/>
    <property type="project" value="InterPro"/>
</dbReference>
<dbReference type="GO" id="GO:0006508">
    <property type="term" value="P:proteolysis"/>
    <property type="evidence" value="ECO:0007669"/>
    <property type="project" value="InterPro"/>
</dbReference>
<dbReference type="SUPFAM" id="SSF52096">
    <property type="entry name" value="ClpP/crotonase"/>
    <property type="match status" value="1"/>
</dbReference>
<dbReference type="Gene3D" id="3.90.226.10">
    <property type="entry name" value="2-enoyl-CoA Hydratase, Chain A, domain 1"/>
    <property type="match status" value="1"/>
</dbReference>
<protein>
    <submittedName>
        <fullName evidence="3">Peptidase S41-like protein</fullName>
    </submittedName>
</protein>
<comment type="caution">
    <text evidence="3">The sequence shown here is derived from an EMBL/GenBank/DDBJ whole genome shotgun (WGS) entry which is preliminary data.</text>
</comment>
<dbReference type="Pfam" id="PF03572">
    <property type="entry name" value="Peptidase_S41"/>
    <property type="match status" value="1"/>
</dbReference>
<feature type="chain" id="PRO_5015164387" evidence="1">
    <location>
        <begin position="22"/>
        <end position="469"/>
    </location>
</feature>
<sequence length="469" mass="53849">MKYLSATLTFIFILFTGNSYSQVDDVTFLINRIKDNYAGYEDKVKGNEFDNYVKAVLREEKKDTFKILSKIVIYFENPHLQIFHANSLQDIKIDSTSCKQNLEKVRHYFSDNKSKKEGREGFYINDKNSSVLALIKEKGTPISYSAYIMETRNPPSIPYGYLFAKIEQQPNGKFLADFVTPRGAMRVFIPVIFRNDSTFTTSDLAKWHKLNEDYSKPIISSLSPMGYYTFGKLLDKDNYLLTMSDFQKPSIELVDSIIKKDFEIIKSTKNLILDIRDNSGGTVRTYRPLYQFVYTNPIVAIGAYTKYSKDYSEQMKESLERLRNSPKIDSTILKYREDQLRKSKGNIGKFVHEPGDTLVMDSVMAYPKNIAIIMNYAVESAGEMMVLDFKQSKKVKTFGEPTMGAVDYLNTYNTMLPSGKYTLILATTKREIPSGQSHLDKTGIQPDVPLQDSVPDWVEFVKNYYKNGN</sequence>
<dbReference type="RefSeq" id="WP_181358510.1">
    <property type="nucleotide sequence ID" value="NZ_PYGD01000007.1"/>
</dbReference>
<keyword evidence="1" id="KW-0732">Signal</keyword>
<organism evidence="3 4">
    <name type="scientific">Taibaiella chishuiensis</name>
    <dbReference type="NCBI Taxonomy" id="1434707"/>
    <lineage>
        <taxon>Bacteria</taxon>
        <taxon>Pseudomonadati</taxon>
        <taxon>Bacteroidota</taxon>
        <taxon>Chitinophagia</taxon>
        <taxon>Chitinophagales</taxon>
        <taxon>Chitinophagaceae</taxon>
        <taxon>Taibaiella</taxon>
    </lineage>
</organism>
<evidence type="ECO:0000313" key="3">
    <source>
        <dbReference type="EMBL" id="PSK90862.1"/>
    </source>
</evidence>
<evidence type="ECO:0000259" key="2">
    <source>
        <dbReference type="Pfam" id="PF03572"/>
    </source>
</evidence>
<dbReference type="EMBL" id="PYGD01000007">
    <property type="protein sequence ID" value="PSK90862.1"/>
    <property type="molecule type" value="Genomic_DNA"/>
</dbReference>
<evidence type="ECO:0000256" key="1">
    <source>
        <dbReference type="SAM" id="SignalP"/>
    </source>
</evidence>
<dbReference type="InterPro" id="IPR029045">
    <property type="entry name" value="ClpP/crotonase-like_dom_sf"/>
</dbReference>
<dbReference type="Proteomes" id="UP000240572">
    <property type="component" value="Unassembled WGS sequence"/>
</dbReference>
<proteinExistence type="predicted"/>
<name>A0A2P8D0W4_9BACT</name>